<evidence type="ECO:0000256" key="7">
    <source>
        <dbReference type="SAM" id="Phobius"/>
    </source>
</evidence>
<dbReference type="PROSITE" id="PS50847">
    <property type="entry name" value="GRAM_POS_ANCHORING"/>
    <property type="match status" value="1"/>
</dbReference>
<evidence type="ECO:0000313" key="10">
    <source>
        <dbReference type="Proteomes" id="UP001220377"/>
    </source>
</evidence>
<evidence type="ECO:0000256" key="6">
    <source>
        <dbReference type="SAM" id="MobiDB-lite"/>
    </source>
</evidence>
<sequence length="2516" mass="264724">MLNKSTKHGQQSDLKERVKMWKAGKHWVFGTIFFLGMGASLLVTGKGVAADTEPAASDHAAVTAQTQANDAHLQDETYQLKRDDGGNSAQSQPQLTQETISKNENNHAAPQPSDLSEQKQGNLPQETPTKSAVDEQPTDSADAGTRTTPTAPPDDTVKGEKPADTEQLDNAGGQDNPTEDKPTVAKQTPADAQEGTTEDTPETEVQTDTGSATDEDTLPAGFSVSDPTRPDGVYSEATTSDKYTYFQISGSSTTLSFSTDRATATKTYVSVVTRNADGSWTAGPAQEIDTGTSATIGGITIHNDDDSVYVSAGDLHSIYDVYQYKTPSASTDIRSGYAAFKPFIQTQTTKYVDQNGNELAGITPVTMSGLSGQQYTTSPSAEVTGYTPQASENATGTMSPWTANGQQLSQTLWNGATKRGTITYTVKDVNKGTIDYAYQPVNGPKQSGTLEDPSSSASITFGGGNTYNINNPYIPQTTTITYTYDAANIPITIKYVDQFGNTIQPDGTATGSFQTPTTITQPTINHYTYDTDYVPAPGSTTDNVTTFTPTTLDGKANTVTLHYKGNPYVLTVKHVDQDGNPLSTDTIINNVVYGQSLTVNGNNDAGWTVAGYAGPQATQATMDGANDAKTITLSYQKLGSYTIETPAGQTLPDGIEATTQFAVDYGNGTTDPVKVTAPAGFTIPHYDGYIAVAVDTDANQILSLTAVDGGFTAPDPNQLAKLSDSVTIKYYSQNVVITPNPKGADEVTPGKSGDSINPADPYDPRVYPDNSNDADLKKTTTFTVHYVNGGADLNIPANYTRTLTVTYADDGSVQKTKLGAWQYAGDPATLTVTTPDIVDKIPDKTSVTFDGSATDTDPQPQQQVVTYYANTVTVVPGTPGEGEVGPGTQGEVTAPGSPLKFPAGVTADDLQQNVHYTVTYVNGDDTTPNQTRTATYSRTAVVNFAADGTGKVDHYTDWTADVSDVNQPIDTPELAGKVADKPVVTFAAPTSSQDLPQSLAVTVTYFDAGAVTVVPGTPGPGEVVPGKVGDSTTPNSPLKYPDGVTKGDLQQDVAYTVTYVNGDNTTPDQTKTVTYTRTAVINFGKDGTGVLDHYTDWTADVTDVNQPIGTPELSGKVADKTVVNFDAPANSKELPQAKPVTVTYFDAGTVTVVPGTPGPGEVGPGNAGDPTAPDSPLKYPDGVTKGDLQQDVSYTVTYVNGDSTTPDQTKTVTYTRTAVINFGTDGTGSLDHYTDWTADVTGVNQPIDTPELAGKVADKPVVIFAAPKSSQELPQAAPVTVTYFDAGAVTVVPGKPGPGEVGPGKVGDSTTPNSPLKYPDGVTKGDLQQDVAYTVMYVNGDSTTPDQTRSVTYTRTAVINFAKDGTGSLDHYTDWTADVTDVNQPIDTPEIADKVADKTTVTLNAPANSIELPQAKPVIVTYFDAGAVTVVPGTPGPGEVGPGKVGDSTTPNSPLKYPDGVTKGDLQQDVDYTVHYVNGDNTTPDQTKTVTYTRTAVINFAKDGTGSLDHYTDWTADVSDVNQPIDTPELSGKVADKTVVTFNAPTSSEKLPQAKLVTVTYFEAGAVTVVPGTPGPGEVGPGNAGDPTAPDSPLKYPDGVMKGDLQQDVDYTVHYVNGDNTTPDQTKTVTYTRTAVVHFAPDGIGSVDHYTDWTADVTDVNSPIETPVLPGKVANSSNVTFEAPSASHDLPKGEAATVTYYANSVTVVPGTPGPGEVGPGKAGDPTAPDSPLKYPDKVTEADLKQDVDYTVHYVNGDSTTPDQTKTVTYTRNAIVSFDANGNGTVDHYTDWTADVTDVNKPIPTPTLAGKVADKTNVNFGAQASLQELPKDDTVTVTVTYYANQVTVVPGTPGPGEVGPGTAGDPTAPNSPLKYPDKVTEADLQQDVDYTVHYVNGDTTTPDQTKTVTYTRDAIVNFDANGVGTVDHYTDWTADVTDVNKTIATPPLTGKVADKQGVNFGAPASNKTLPKSATITVTYYANSITVVPGTPGPGEVGPGNAGDLTAPNSPLKYPDGVTANDLQQDVAYTVNYVNGDSSSPTNTQQVTYTRTATIHYNTDGSVAGQPEYSDWSADLDDFNADVATPTIPGKVPDQTSAHLDAPTDSKTLPTGAQITVTYLTKAETNDPDGGTTTMLMTPDGTVTTIDKDWPDGDHSHVTINTDTDVATFTETPNGGTASVPKDIQPGETGTTGRTTVSNLTPSQNVQLTHDGITETVTPDGKMTITQVPAGLSVTPEDYYQTTTTNDPDGGVTTVTTNGNHKVTTIDKTWPDGDESYVVIDVDTGIAYFTETPKGGPTSTPHTVKPGDADTINRTTVINHYPDGGIELQHRVPAGTVDDHGNTVPGGSITETVRPNGTRSFSMMPDPVFVTQDDFYITEPHTGGGEPGTTGHDNPGSNLPVPDDIPEQTPTSPQAPDLSVDQPEINLPNTVGQESGHFASNPNRFNLREPAGQGVIRSAGSMHGLNRDDIQLANTELAKRNNLPQTGERQHTGLIALGLAMLAGMLGLAGRRHKHDEA</sequence>
<feature type="region of interest" description="Disordered" evidence="6">
    <location>
        <begin position="1021"/>
        <end position="1041"/>
    </location>
</feature>
<feature type="compositionally biased region" description="Basic and acidic residues" evidence="6">
    <location>
        <begin position="155"/>
        <end position="164"/>
    </location>
</feature>
<feature type="compositionally biased region" description="Polar residues" evidence="6">
    <location>
        <begin position="2347"/>
        <end position="2358"/>
    </location>
</feature>
<keyword evidence="7" id="KW-1133">Transmembrane helix</keyword>
<dbReference type="InterPro" id="IPR041495">
    <property type="entry name" value="Mub_B2"/>
</dbReference>
<feature type="region of interest" description="Disordered" evidence="6">
    <location>
        <begin position="1711"/>
        <end position="1731"/>
    </location>
</feature>
<evidence type="ECO:0000313" key="9">
    <source>
        <dbReference type="EMBL" id="WDF83723.1"/>
    </source>
</evidence>
<feature type="compositionally biased region" description="Polar residues" evidence="6">
    <location>
        <begin position="2186"/>
        <end position="2197"/>
    </location>
</feature>
<accession>A0ABY7WW39</accession>
<feature type="region of interest" description="Disordered" evidence="6">
    <location>
        <begin position="1295"/>
        <end position="1323"/>
    </location>
</feature>
<dbReference type="Proteomes" id="UP001220377">
    <property type="component" value="Chromosome"/>
</dbReference>
<feature type="region of interest" description="Disordered" evidence="6">
    <location>
        <begin position="740"/>
        <end position="762"/>
    </location>
</feature>
<evidence type="ECO:0000256" key="1">
    <source>
        <dbReference type="ARBA" id="ARBA00022512"/>
    </source>
</evidence>
<dbReference type="Pfam" id="PF06458">
    <property type="entry name" value="MucBP"/>
    <property type="match status" value="3"/>
</dbReference>
<dbReference type="NCBIfam" id="TIGR01167">
    <property type="entry name" value="LPXTG_anchor"/>
    <property type="match status" value="1"/>
</dbReference>
<feature type="domain" description="Gram-positive cocci surface proteins LPxTG" evidence="8">
    <location>
        <begin position="2481"/>
        <end position="2516"/>
    </location>
</feature>
<gene>
    <name evidence="9" type="ORF">PQ472_05660</name>
</gene>
<proteinExistence type="predicted"/>
<feature type="region of interest" description="Disordered" evidence="6">
    <location>
        <begin position="1154"/>
        <end position="1177"/>
    </location>
</feature>
<keyword evidence="7" id="KW-0812">Transmembrane</keyword>
<keyword evidence="7" id="KW-0472">Membrane</keyword>
<dbReference type="Pfam" id="PF00746">
    <property type="entry name" value="Gram_pos_anchor"/>
    <property type="match status" value="1"/>
</dbReference>
<keyword evidence="3" id="KW-0732">Signal</keyword>
<feature type="compositionally biased region" description="Polar residues" evidence="6">
    <location>
        <begin position="203"/>
        <end position="212"/>
    </location>
</feature>
<dbReference type="Pfam" id="PF17966">
    <property type="entry name" value="Muc_B2"/>
    <property type="match status" value="9"/>
</dbReference>
<organism evidence="9 10">
    <name type="scientific">Lacticaseibacillus pabuli</name>
    <dbReference type="NCBI Taxonomy" id="3025672"/>
    <lineage>
        <taxon>Bacteria</taxon>
        <taxon>Bacillati</taxon>
        <taxon>Bacillota</taxon>
        <taxon>Bacilli</taxon>
        <taxon>Lactobacillales</taxon>
        <taxon>Lactobacillaceae</taxon>
        <taxon>Lacticaseibacillus</taxon>
    </lineage>
</organism>
<keyword evidence="5" id="KW-0572">Peptidoglycan-anchor</keyword>
<evidence type="ECO:0000256" key="5">
    <source>
        <dbReference type="ARBA" id="ARBA00023088"/>
    </source>
</evidence>
<feature type="region of interest" description="Disordered" evidence="6">
    <location>
        <begin position="2170"/>
        <end position="2197"/>
    </location>
</feature>
<keyword evidence="10" id="KW-1185">Reference proteome</keyword>
<feature type="compositionally biased region" description="Polar residues" evidence="6">
    <location>
        <begin position="104"/>
        <end position="130"/>
    </location>
</feature>
<feature type="region of interest" description="Disordered" evidence="6">
    <location>
        <begin position="1434"/>
        <end position="1454"/>
    </location>
</feature>
<dbReference type="Pfam" id="PF19258">
    <property type="entry name" value="KxYKxGKxW_sig"/>
    <property type="match status" value="1"/>
</dbReference>
<name>A0ABY7WW39_9LACO</name>
<dbReference type="EMBL" id="CP117884">
    <property type="protein sequence ID" value="WDF83723.1"/>
    <property type="molecule type" value="Genomic_DNA"/>
</dbReference>
<keyword evidence="2" id="KW-0964">Secreted</keyword>
<dbReference type="InterPro" id="IPR022263">
    <property type="entry name" value="KxYKxGKxW"/>
</dbReference>
<feature type="region of interest" description="Disordered" evidence="6">
    <location>
        <begin position="2335"/>
        <end position="2358"/>
    </location>
</feature>
<dbReference type="RefSeq" id="WP_274262080.1">
    <property type="nucleotide sequence ID" value="NZ_CP117884.1"/>
</dbReference>
<evidence type="ECO:0000256" key="2">
    <source>
        <dbReference type="ARBA" id="ARBA00022525"/>
    </source>
</evidence>
<feature type="region of interest" description="Disordered" evidence="6">
    <location>
        <begin position="2087"/>
        <end position="2107"/>
    </location>
</feature>
<feature type="region of interest" description="Disordered" evidence="6">
    <location>
        <begin position="104"/>
        <end position="236"/>
    </location>
</feature>
<feature type="region of interest" description="Disordered" evidence="6">
    <location>
        <begin position="1572"/>
        <end position="1592"/>
    </location>
</feature>
<evidence type="ECO:0000256" key="4">
    <source>
        <dbReference type="ARBA" id="ARBA00022737"/>
    </source>
</evidence>
<keyword evidence="1" id="KW-0134">Cell wall</keyword>
<feature type="region of interest" description="Disordered" evidence="6">
    <location>
        <begin position="2289"/>
        <end position="2308"/>
    </location>
</feature>
<dbReference type="Gene3D" id="2.60.40.4300">
    <property type="match status" value="9"/>
</dbReference>
<feature type="transmembrane region" description="Helical" evidence="7">
    <location>
        <begin position="27"/>
        <end position="45"/>
    </location>
</feature>
<evidence type="ECO:0000259" key="8">
    <source>
        <dbReference type="PROSITE" id="PS50847"/>
    </source>
</evidence>
<feature type="region of interest" description="Disordered" evidence="6">
    <location>
        <begin position="2375"/>
        <end position="2418"/>
    </location>
</feature>
<dbReference type="InterPro" id="IPR019931">
    <property type="entry name" value="LPXTG_anchor"/>
</dbReference>
<dbReference type="NCBIfam" id="TIGR03715">
    <property type="entry name" value="KxYKxGKxW"/>
    <property type="match status" value="1"/>
</dbReference>
<evidence type="ECO:0000256" key="3">
    <source>
        <dbReference type="ARBA" id="ARBA00022729"/>
    </source>
</evidence>
<feature type="region of interest" description="Disordered" evidence="6">
    <location>
        <begin position="1850"/>
        <end position="1869"/>
    </location>
</feature>
<protein>
    <submittedName>
        <fullName evidence="9">KxYKxGKxW signal peptide domain-containing protein</fullName>
    </submittedName>
</protein>
<dbReference type="InterPro" id="IPR009459">
    <property type="entry name" value="MucBP_dom"/>
</dbReference>
<dbReference type="Gene3D" id="3.10.20.320">
    <property type="entry name" value="Putative peptidoglycan bound protein (lpxtg motif)"/>
    <property type="match status" value="1"/>
</dbReference>
<keyword evidence="4" id="KW-0677">Repeat</keyword>
<reference evidence="9 10" key="1">
    <citation type="submission" date="2023-02" db="EMBL/GenBank/DDBJ databases">
        <title>Genome sequence of Lacticaseibacillus sp. KACC 23028.</title>
        <authorList>
            <person name="Kim S."/>
            <person name="Heo J."/>
            <person name="Kwon S.-W."/>
        </authorList>
    </citation>
    <scope>NUCLEOTIDE SEQUENCE [LARGE SCALE GENOMIC DNA]</scope>
    <source>
        <strain evidence="9 10">KACC 23028</strain>
    </source>
</reference>